<dbReference type="EMBL" id="GBEZ01010165">
    <property type="protein sequence ID" value="JAC75482.1"/>
    <property type="molecule type" value="Transcribed_RNA"/>
</dbReference>
<evidence type="ECO:0000256" key="1">
    <source>
        <dbReference type="SAM" id="MobiDB-lite"/>
    </source>
</evidence>
<feature type="non-terminal residue" evidence="2">
    <location>
        <position position="31"/>
    </location>
</feature>
<reference evidence="2" key="1">
    <citation type="submission" date="2014-05" db="EMBL/GenBank/DDBJ databases">
        <title>The transcriptome of the halophilic microalga Tetraselmis sp. GSL018 isolated from the Great Salt Lake, Utah.</title>
        <authorList>
            <person name="Jinkerson R.E."/>
            <person name="D'Adamo S."/>
            <person name="Posewitz M.C."/>
        </authorList>
    </citation>
    <scope>NUCLEOTIDE SEQUENCE</scope>
    <source>
        <strain evidence="2">GSL018</strain>
    </source>
</reference>
<proteinExistence type="predicted"/>
<sequence length="31" mass="3088">MALHAADRPGQVPGLGVSRLGVSRLDRGGGS</sequence>
<feature type="region of interest" description="Disordered" evidence="1">
    <location>
        <begin position="1"/>
        <end position="31"/>
    </location>
</feature>
<organism evidence="2">
    <name type="scientific">Tetraselmis sp. GSL018</name>
    <dbReference type="NCBI Taxonomy" id="582737"/>
    <lineage>
        <taxon>Eukaryota</taxon>
        <taxon>Viridiplantae</taxon>
        <taxon>Chlorophyta</taxon>
        <taxon>core chlorophytes</taxon>
        <taxon>Chlorodendrophyceae</taxon>
        <taxon>Chlorodendrales</taxon>
        <taxon>Chlorodendraceae</taxon>
        <taxon>Tetraselmis</taxon>
    </lineage>
</organism>
<accession>A0A061RRG2</accession>
<evidence type="ECO:0000313" key="2">
    <source>
        <dbReference type="EMBL" id="JAC75482.1"/>
    </source>
</evidence>
<gene>
    <name evidence="2" type="ORF">TSPGSL018_22951</name>
</gene>
<dbReference type="AlphaFoldDB" id="A0A061RRG2"/>
<name>A0A061RRG2_9CHLO</name>
<protein>
    <submittedName>
        <fullName evidence="2">Uncharacterized protein</fullName>
    </submittedName>
</protein>